<feature type="region of interest" description="Disordered" evidence="2">
    <location>
        <begin position="1"/>
        <end position="41"/>
    </location>
</feature>
<dbReference type="OrthoDB" id="4225876at2759"/>
<dbReference type="GeneID" id="63796749"/>
<protein>
    <submittedName>
        <fullName evidence="3">Uncharacterized protein</fullName>
    </submittedName>
</protein>
<dbReference type="Proteomes" id="UP000249363">
    <property type="component" value="Unassembled WGS sequence"/>
</dbReference>
<organism evidence="3 4">
    <name type="scientific">Talaromyces amestolkiae</name>
    <dbReference type="NCBI Taxonomy" id="1196081"/>
    <lineage>
        <taxon>Eukaryota</taxon>
        <taxon>Fungi</taxon>
        <taxon>Dikarya</taxon>
        <taxon>Ascomycota</taxon>
        <taxon>Pezizomycotina</taxon>
        <taxon>Eurotiomycetes</taxon>
        <taxon>Eurotiomycetidae</taxon>
        <taxon>Eurotiales</taxon>
        <taxon>Trichocomaceae</taxon>
        <taxon>Talaromyces</taxon>
        <taxon>Talaromyces sect. Talaromyces</taxon>
    </lineage>
</organism>
<name>A0A364L6T8_TALAM</name>
<accession>A0A364L6T8</accession>
<feature type="region of interest" description="Disordered" evidence="2">
    <location>
        <begin position="193"/>
        <end position="228"/>
    </location>
</feature>
<dbReference type="EMBL" id="MIKG01000015">
    <property type="protein sequence ID" value="RAO71522.1"/>
    <property type="molecule type" value="Genomic_DNA"/>
</dbReference>
<feature type="compositionally biased region" description="Basic residues" evidence="2">
    <location>
        <begin position="16"/>
        <end position="25"/>
    </location>
</feature>
<dbReference type="STRING" id="1196081.A0A364L6T8"/>
<sequence length="621" mass="72832">MANKKEKKQAKDDRVQRRREKRAKRRESSSSDDDSTRSSTVNGTITDVTQWNTEIDHSLKGSINKIISLHDTFQNLSDVVGILSFIKPNAANAAEVFRPEIELKAENERLQHTLTQIQKAVEAQKLQELEKRCQELEDERVQLGQRQQELEQERQELNADRRAISIERQEMKKDLEIKKQEFQSEFTHQLEKEKKAHQKALRSSQDSENKLKGQNEKLKAERNEVETRAKDLGEGNETLMATNRALRSELDKEKSRFPIQSKGINYYREQFKKLNQKIEKLVYDFITGPMNDEQIRAVEADGLEEQEFFKFVPTRDSDVARYLWRRGAQACITMQLCDRLWKSYPCDSVQDVADPNGLRIVFDTFSQKYATVNPEKEAIWRIMTREILISFSTQRTSAQNLHKDIVCKQERETFCTQLQEVRQVRNMAVHRVTPQSSTIRKYGKIVQAIVGFLPRIGGQEFLQTYNERIRQFIETFWDIEKNESGDVNASLIPETIIIRGIESSPRNEQKEYNMKRSVEEQKLAAKTKANNVSQMARDFQESRRVKLMHVEQNQREKVDSELRKKEKSERLIKQLADAQLRKDERAERNRKQQDEAQIRRAERAARNRQQMEKAQLKKAGQ</sequence>
<dbReference type="AlphaFoldDB" id="A0A364L6T8"/>
<proteinExistence type="predicted"/>
<feature type="compositionally biased region" description="Basic and acidic residues" evidence="2">
    <location>
        <begin position="205"/>
        <end position="228"/>
    </location>
</feature>
<evidence type="ECO:0000256" key="2">
    <source>
        <dbReference type="SAM" id="MobiDB-lite"/>
    </source>
</evidence>
<evidence type="ECO:0000256" key="1">
    <source>
        <dbReference type="ARBA" id="ARBA00023054"/>
    </source>
</evidence>
<comment type="caution">
    <text evidence="3">The sequence shown here is derived from an EMBL/GenBank/DDBJ whole genome shotgun (WGS) entry which is preliminary data.</text>
</comment>
<dbReference type="RefSeq" id="XP_040736037.1">
    <property type="nucleotide sequence ID" value="XM_040880240.1"/>
</dbReference>
<dbReference type="PANTHER" id="PTHR23160">
    <property type="entry name" value="SYNAPTONEMAL COMPLEX PROTEIN-RELATED"/>
    <property type="match status" value="1"/>
</dbReference>
<keyword evidence="1" id="KW-0175">Coiled coil</keyword>
<feature type="compositionally biased region" description="Basic and acidic residues" evidence="2">
    <location>
        <begin position="579"/>
        <end position="615"/>
    </location>
</feature>
<feature type="region of interest" description="Disordered" evidence="2">
    <location>
        <begin position="576"/>
        <end position="621"/>
    </location>
</feature>
<keyword evidence="4" id="KW-1185">Reference proteome</keyword>
<reference evidence="3 4" key="1">
    <citation type="journal article" date="2017" name="Biotechnol. Biofuels">
        <title>Differential beta-glucosidase expression as a function of carbon source availability in Talaromyces amestolkiae: a genomic and proteomic approach.</title>
        <authorList>
            <person name="de Eugenio L.I."/>
            <person name="Mendez-Liter J.A."/>
            <person name="Nieto-Dominguez M."/>
            <person name="Alonso L."/>
            <person name="Gil-Munoz J."/>
            <person name="Barriuso J."/>
            <person name="Prieto A."/>
            <person name="Martinez M.J."/>
        </authorList>
    </citation>
    <scope>NUCLEOTIDE SEQUENCE [LARGE SCALE GENOMIC DNA]</scope>
    <source>
        <strain evidence="3 4">CIB</strain>
    </source>
</reference>
<evidence type="ECO:0000313" key="4">
    <source>
        <dbReference type="Proteomes" id="UP000249363"/>
    </source>
</evidence>
<gene>
    <name evidence="3" type="ORF">BHQ10_007534</name>
</gene>
<feature type="region of interest" description="Disordered" evidence="2">
    <location>
        <begin position="551"/>
        <end position="570"/>
    </location>
</feature>
<dbReference type="PANTHER" id="PTHR23160:SF19">
    <property type="entry name" value="MYOSIN HEAVY CHAIN-RELATED PROTEIN"/>
    <property type="match status" value="1"/>
</dbReference>
<evidence type="ECO:0000313" key="3">
    <source>
        <dbReference type="EMBL" id="RAO71522.1"/>
    </source>
</evidence>